<dbReference type="RefSeq" id="WP_136943150.1">
    <property type="nucleotide sequence ID" value="NZ_SWKR01000002.1"/>
</dbReference>
<evidence type="ECO:0000256" key="1">
    <source>
        <dbReference type="ARBA" id="ARBA00006484"/>
    </source>
</evidence>
<dbReference type="Pfam" id="PF00106">
    <property type="entry name" value="adh_short"/>
    <property type="match status" value="1"/>
</dbReference>
<evidence type="ECO:0000313" key="3">
    <source>
        <dbReference type="EMBL" id="TKD51203.1"/>
    </source>
</evidence>
<comment type="similarity">
    <text evidence="1">Belongs to the short-chain dehydrogenases/reductases (SDR) family.</text>
</comment>
<protein>
    <submittedName>
        <fullName evidence="3">SDR family NAD(P)-dependent oxidoreductase</fullName>
    </submittedName>
</protein>
<keyword evidence="2" id="KW-0560">Oxidoreductase</keyword>
<organism evidence="3 4">
    <name type="scientific">Sphingomonas baiyangensis</name>
    <dbReference type="NCBI Taxonomy" id="2572576"/>
    <lineage>
        <taxon>Bacteria</taxon>
        <taxon>Pseudomonadati</taxon>
        <taxon>Pseudomonadota</taxon>
        <taxon>Alphaproteobacteria</taxon>
        <taxon>Sphingomonadales</taxon>
        <taxon>Sphingomonadaceae</taxon>
        <taxon>Sphingomonas</taxon>
    </lineage>
</organism>
<accession>A0A4U1L4P4</accession>
<dbReference type="GO" id="GO:0016491">
    <property type="term" value="F:oxidoreductase activity"/>
    <property type="evidence" value="ECO:0007669"/>
    <property type="project" value="UniProtKB-KW"/>
</dbReference>
<dbReference type="EMBL" id="SWKR01000002">
    <property type="protein sequence ID" value="TKD51203.1"/>
    <property type="molecule type" value="Genomic_DNA"/>
</dbReference>
<dbReference type="PANTHER" id="PTHR42901:SF1">
    <property type="entry name" value="ALCOHOL DEHYDROGENASE"/>
    <property type="match status" value="1"/>
</dbReference>
<dbReference type="InterPro" id="IPR036291">
    <property type="entry name" value="NAD(P)-bd_dom_sf"/>
</dbReference>
<dbReference type="PANTHER" id="PTHR42901">
    <property type="entry name" value="ALCOHOL DEHYDROGENASE"/>
    <property type="match status" value="1"/>
</dbReference>
<dbReference type="OrthoDB" id="9790785at2"/>
<evidence type="ECO:0000313" key="4">
    <source>
        <dbReference type="Proteomes" id="UP000309138"/>
    </source>
</evidence>
<dbReference type="AlphaFoldDB" id="A0A4U1L4P4"/>
<evidence type="ECO:0000256" key="2">
    <source>
        <dbReference type="ARBA" id="ARBA00023002"/>
    </source>
</evidence>
<name>A0A4U1L4P4_9SPHN</name>
<dbReference type="Proteomes" id="UP000309138">
    <property type="component" value="Unassembled WGS sequence"/>
</dbReference>
<dbReference type="Gene3D" id="3.40.50.720">
    <property type="entry name" value="NAD(P)-binding Rossmann-like Domain"/>
    <property type="match status" value="1"/>
</dbReference>
<gene>
    <name evidence="3" type="ORF">FBR43_10875</name>
</gene>
<dbReference type="SUPFAM" id="SSF51735">
    <property type="entry name" value="NAD(P)-binding Rossmann-fold domains"/>
    <property type="match status" value="1"/>
</dbReference>
<dbReference type="PRINTS" id="PR00081">
    <property type="entry name" value="GDHRDH"/>
</dbReference>
<reference evidence="3 4" key="1">
    <citation type="submission" date="2019-04" db="EMBL/GenBank/DDBJ databases">
        <authorList>
            <person name="Yang Y."/>
            <person name="Wei D."/>
        </authorList>
    </citation>
    <scope>NUCLEOTIDE SEQUENCE [LARGE SCALE GENOMIC DNA]</scope>
    <source>
        <strain evidence="3 4">L-1-4w-11</strain>
    </source>
</reference>
<sequence>MTDTPTTDRPLSGQLALVTGASRGIGAATAFALAEAGAHVVLTARTTGGLEEVEERIHAAGGSATIAPMDLTQPDSVARLATAIGERWQALDILVLNAGMLGSLAAVPAIDMKESAKVFTLNVTAQAAMLASFDPMLRRAEAARIIGLTSSVARSPRAYWGIYGASKAAFETLLESYGEELRNLTQARVAIVDPGATRTKMRERAYPGEDPQTVKPPETVAARIAALAIEGFGVNHLERVG</sequence>
<proteinExistence type="inferred from homology"/>
<dbReference type="InterPro" id="IPR002347">
    <property type="entry name" value="SDR_fam"/>
</dbReference>
<comment type="caution">
    <text evidence="3">The sequence shown here is derived from an EMBL/GenBank/DDBJ whole genome shotgun (WGS) entry which is preliminary data.</text>
</comment>
<keyword evidence="4" id="KW-1185">Reference proteome</keyword>